<keyword evidence="3" id="KW-0862">Zinc</keyword>
<feature type="domain" description="CHHC U11-48K-type" evidence="4">
    <location>
        <begin position="4"/>
        <end position="31"/>
    </location>
</feature>
<keyword evidence="1" id="KW-0479">Metal-binding</keyword>
<proteinExistence type="predicted"/>
<dbReference type="AlphaFoldDB" id="A0A5E4PNX3"/>
<evidence type="ECO:0000313" key="6">
    <source>
        <dbReference type="Proteomes" id="UP000324832"/>
    </source>
</evidence>
<dbReference type="Proteomes" id="UP000324832">
    <property type="component" value="Unassembled WGS sequence"/>
</dbReference>
<organism evidence="5 6">
    <name type="scientific">Leptidea sinapis</name>
    <dbReference type="NCBI Taxonomy" id="189913"/>
    <lineage>
        <taxon>Eukaryota</taxon>
        <taxon>Metazoa</taxon>
        <taxon>Ecdysozoa</taxon>
        <taxon>Arthropoda</taxon>
        <taxon>Hexapoda</taxon>
        <taxon>Insecta</taxon>
        <taxon>Pterygota</taxon>
        <taxon>Neoptera</taxon>
        <taxon>Endopterygota</taxon>
        <taxon>Lepidoptera</taxon>
        <taxon>Glossata</taxon>
        <taxon>Ditrysia</taxon>
        <taxon>Papilionoidea</taxon>
        <taxon>Pieridae</taxon>
        <taxon>Dismorphiinae</taxon>
        <taxon>Leptidea</taxon>
    </lineage>
</organism>
<dbReference type="Pfam" id="PF05253">
    <property type="entry name" value="zf-U11-48K"/>
    <property type="match status" value="2"/>
</dbReference>
<sequence>MDSFVSCPYDITHRVPQSRIQAHIVKCKDKRPLWMKCPYNATHIMARNKFMIHLSTCPSRLQMQCDYKTEMSPINVPQVQKQLEPETDPEMWDD</sequence>
<dbReference type="PROSITE" id="PS51800">
    <property type="entry name" value="ZF_CHHC_U11_48K"/>
    <property type="match status" value="2"/>
</dbReference>
<accession>A0A5E4PNX3</accession>
<dbReference type="InterPro" id="IPR022776">
    <property type="entry name" value="TRM13/UPF0224_CHHC_Znf_dom"/>
</dbReference>
<evidence type="ECO:0000256" key="3">
    <source>
        <dbReference type="ARBA" id="ARBA00022833"/>
    </source>
</evidence>
<protein>
    <recommendedName>
        <fullName evidence="4">CHHC U11-48K-type domain-containing protein</fullName>
    </recommendedName>
</protein>
<evidence type="ECO:0000256" key="1">
    <source>
        <dbReference type="ARBA" id="ARBA00022723"/>
    </source>
</evidence>
<evidence type="ECO:0000313" key="5">
    <source>
        <dbReference type="EMBL" id="VVC87046.1"/>
    </source>
</evidence>
<name>A0A5E4PNX3_9NEOP</name>
<feature type="domain" description="CHHC U11-48K-type" evidence="4">
    <location>
        <begin position="34"/>
        <end position="61"/>
    </location>
</feature>
<evidence type="ECO:0000256" key="2">
    <source>
        <dbReference type="ARBA" id="ARBA00022771"/>
    </source>
</evidence>
<gene>
    <name evidence="5" type="ORF">LSINAPIS_LOCUS755</name>
</gene>
<reference evidence="5 6" key="1">
    <citation type="submission" date="2017-07" db="EMBL/GenBank/DDBJ databases">
        <authorList>
            <person name="Talla V."/>
            <person name="Backstrom N."/>
        </authorList>
    </citation>
    <scope>NUCLEOTIDE SEQUENCE [LARGE SCALE GENOMIC DNA]</scope>
</reference>
<keyword evidence="2" id="KW-0863">Zinc-finger</keyword>
<dbReference type="InterPro" id="IPR036236">
    <property type="entry name" value="Znf_C2H2_sf"/>
</dbReference>
<dbReference type="SUPFAM" id="SSF57667">
    <property type="entry name" value="beta-beta-alpha zinc fingers"/>
    <property type="match status" value="1"/>
</dbReference>
<dbReference type="EMBL" id="FZQP02000067">
    <property type="protein sequence ID" value="VVC87046.1"/>
    <property type="molecule type" value="Genomic_DNA"/>
</dbReference>
<evidence type="ECO:0000259" key="4">
    <source>
        <dbReference type="PROSITE" id="PS51800"/>
    </source>
</evidence>
<keyword evidence="6" id="KW-1185">Reference proteome</keyword>
<dbReference type="GO" id="GO:0008270">
    <property type="term" value="F:zinc ion binding"/>
    <property type="evidence" value="ECO:0007669"/>
    <property type="project" value="UniProtKB-KW"/>
</dbReference>